<organism evidence="3 4">
    <name type="scientific">Paraburkholderia phenazinium</name>
    <dbReference type="NCBI Taxonomy" id="60549"/>
    <lineage>
        <taxon>Bacteria</taxon>
        <taxon>Pseudomonadati</taxon>
        <taxon>Pseudomonadota</taxon>
        <taxon>Betaproteobacteria</taxon>
        <taxon>Burkholderiales</taxon>
        <taxon>Burkholderiaceae</taxon>
        <taxon>Paraburkholderia</taxon>
    </lineage>
</organism>
<protein>
    <submittedName>
        <fullName evidence="3">Uncharacterized protein</fullName>
    </submittedName>
</protein>
<keyword evidence="4" id="KW-1185">Reference proteome</keyword>
<sequence length="157" mass="15952">MVKFFENFVARKLLRILAVAAAIGIVGAPKTSLAACTLPGCEGAVSQDPGAQLNRIYDSSDSESLKSHSNAYSRSASSPDELATLSAVGAEAANPYAVVVGRMGYERSSTYSGLGAVSNLSRSGGMRAGVGSSTSSALPNVSGLSTQMQGARSGGNW</sequence>
<dbReference type="AlphaFoldDB" id="A0A1N6G8M3"/>
<keyword evidence="2" id="KW-0732">Signal</keyword>
<dbReference type="EMBL" id="FSRU01000001">
    <property type="protein sequence ID" value="SIO03896.1"/>
    <property type="molecule type" value="Genomic_DNA"/>
</dbReference>
<gene>
    <name evidence="3" type="ORF">SAMN05444165_0626</name>
</gene>
<feature type="signal peptide" evidence="2">
    <location>
        <begin position="1"/>
        <end position="34"/>
    </location>
</feature>
<evidence type="ECO:0000313" key="4">
    <source>
        <dbReference type="Proteomes" id="UP000185151"/>
    </source>
</evidence>
<evidence type="ECO:0000256" key="1">
    <source>
        <dbReference type="SAM" id="MobiDB-lite"/>
    </source>
</evidence>
<proteinExistence type="predicted"/>
<dbReference type="Proteomes" id="UP000185151">
    <property type="component" value="Unassembled WGS sequence"/>
</dbReference>
<feature type="chain" id="PRO_5012093967" evidence="2">
    <location>
        <begin position="35"/>
        <end position="157"/>
    </location>
</feature>
<reference evidence="3 4" key="1">
    <citation type="submission" date="2016-11" db="EMBL/GenBank/DDBJ databases">
        <authorList>
            <person name="Jaros S."/>
            <person name="Januszkiewicz K."/>
            <person name="Wedrychowicz H."/>
        </authorList>
    </citation>
    <scope>NUCLEOTIDE SEQUENCE [LARGE SCALE GENOMIC DNA]</scope>
    <source>
        <strain evidence="3 4">GAS95</strain>
    </source>
</reference>
<evidence type="ECO:0000313" key="3">
    <source>
        <dbReference type="EMBL" id="SIO03896.1"/>
    </source>
</evidence>
<evidence type="ECO:0000256" key="2">
    <source>
        <dbReference type="SAM" id="SignalP"/>
    </source>
</evidence>
<accession>A0A1N6G8M3</accession>
<feature type="compositionally biased region" description="Low complexity" evidence="1">
    <location>
        <begin position="67"/>
        <end position="78"/>
    </location>
</feature>
<feature type="region of interest" description="Disordered" evidence="1">
    <location>
        <begin position="125"/>
        <end position="157"/>
    </location>
</feature>
<feature type="compositionally biased region" description="Polar residues" evidence="1">
    <location>
        <begin position="131"/>
        <end position="150"/>
    </location>
</feature>
<feature type="region of interest" description="Disordered" evidence="1">
    <location>
        <begin position="60"/>
        <end position="79"/>
    </location>
</feature>
<name>A0A1N6G8M3_9BURK</name>